<accession>A0ABQ5YVH1</accession>
<evidence type="ECO:0000313" key="6">
    <source>
        <dbReference type="EMBL" id="GLR27456.1"/>
    </source>
</evidence>
<dbReference type="EMBL" id="BSOJ01000032">
    <property type="protein sequence ID" value="GLR27456.1"/>
    <property type="molecule type" value="Genomic_DNA"/>
</dbReference>
<comment type="caution">
    <text evidence="6">The sequence shown here is derived from an EMBL/GenBank/DDBJ whole genome shotgun (WGS) entry which is preliminary data.</text>
</comment>
<sequence length="128" mass="14150">MVAPEQSRWALVLTALFFLTGGVLHFVLIDYFIAIMPAYLPWHRELVQVSGVFELMGALGILIPATRQWAAWSLIALCIAVFPANLNMALHPDHFSNIPVVLLVARLPLQLLIIWIVAKAGGLPNRSV</sequence>
<feature type="transmembrane region" description="Helical" evidence="5">
    <location>
        <begin position="69"/>
        <end position="86"/>
    </location>
</feature>
<gene>
    <name evidence="6" type="ORF">GCM10007875_25470</name>
</gene>
<evidence type="ECO:0000256" key="1">
    <source>
        <dbReference type="ARBA" id="ARBA00004141"/>
    </source>
</evidence>
<dbReference type="PANTHER" id="PTHR36974">
    <property type="entry name" value="MEMBRANE PROTEIN-RELATED"/>
    <property type="match status" value="1"/>
</dbReference>
<keyword evidence="4 5" id="KW-0472">Membrane</keyword>
<keyword evidence="3 5" id="KW-1133">Transmembrane helix</keyword>
<evidence type="ECO:0000256" key="4">
    <source>
        <dbReference type="ARBA" id="ARBA00023136"/>
    </source>
</evidence>
<name>A0ABQ5YVH1_9BURK</name>
<feature type="transmembrane region" description="Helical" evidence="5">
    <location>
        <begin position="12"/>
        <end position="34"/>
    </location>
</feature>
<reference evidence="7" key="1">
    <citation type="journal article" date="2019" name="Int. J. Syst. Evol. Microbiol.">
        <title>The Global Catalogue of Microorganisms (GCM) 10K type strain sequencing project: providing services to taxonomists for standard genome sequencing and annotation.</title>
        <authorList>
            <consortium name="The Broad Institute Genomics Platform"/>
            <consortium name="The Broad Institute Genome Sequencing Center for Infectious Disease"/>
            <person name="Wu L."/>
            <person name="Ma J."/>
        </authorList>
    </citation>
    <scope>NUCLEOTIDE SEQUENCE [LARGE SCALE GENOMIC DNA]</scope>
    <source>
        <strain evidence="7">NBRC 105857</strain>
    </source>
</reference>
<dbReference type="InterPro" id="IPR032808">
    <property type="entry name" value="DoxX"/>
</dbReference>
<proteinExistence type="predicted"/>
<dbReference type="Pfam" id="PF13564">
    <property type="entry name" value="DoxX_2"/>
    <property type="match status" value="1"/>
</dbReference>
<dbReference type="PANTHER" id="PTHR36974:SF1">
    <property type="entry name" value="DOXX FAMILY MEMBRANE PROTEIN"/>
    <property type="match status" value="1"/>
</dbReference>
<comment type="subcellular location">
    <subcellularLocation>
        <location evidence="1">Membrane</location>
        <topology evidence="1">Multi-pass membrane protein</topology>
    </subcellularLocation>
</comment>
<feature type="transmembrane region" description="Helical" evidence="5">
    <location>
        <begin position="46"/>
        <end position="63"/>
    </location>
</feature>
<keyword evidence="7" id="KW-1185">Reference proteome</keyword>
<evidence type="ECO:0000256" key="5">
    <source>
        <dbReference type="SAM" id="Phobius"/>
    </source>
</evidence>
<dbReference type="Proteomes" id="UP001156664">
    <property type="component" value="Unassembled WGS sequence"/>
</dbReference>
<feature type="transmembrane region" description="Helical" evidence="5">
    <location>
        <begin position="98"/>
        <end position="118"/>
    </location>
</feature>
<organism evidence="6 7">
    <name type="scientific">Limnobacter litoralis</name>
    <dbReference type="NCBI Taxonomy" id="481366"/>
    <lineage>
        <taxon>Bacteria</taxon>
        <taxon>Pseudomonadati</taxon>
        <taxon>Pseudomonadota</taxon>
        <taxon>Betaproteobacteria</taxon>
        <taxon>Burkholderiales</taxon>
        <taxon>Burkholderiaceae</taxon>
        <taxon>Limnobacter</taxon>
    </lineage>
</organism>
<evidence type="ECO:0000256" key="2">
    <source>
        <dbReference type="ARBA" id="ARBA00022692"/>
    </source>
</evidence>
<evidence type="ECO:0000256" key="3">
    <source>
        <dbReference type="ARBA" id="ARBA00022989"/>
    </source>
</evidence>
<protein>
    <submittedName>
        <fullName evidence="6">Membrane protein</fullName>
    </submittedName>
</protein>
<dbReference type="RefSeq" id="WP_284282260.1">
    <property type="nucleotide sequence ID" value="NZ_BSOJ01000032.1"/>
</dbReference>
<evidence type="ECO:0000313" key="7">
    <source>
        <dbReference type="Proteomes" id="UP001156664"/>
    </source>
</evidence>
<keyword evidence="2 5" id="KW-0812">Transmembrane</keyword>